<keyword evidence="9" id="KW-0472">Membrane</keyword>
<proteinExistence type="inferred from homology"/>
<evidence type="ECO:0000256" key="7">
    <source>
        <dbReference type="ARBA" id="ARBA00022475"/>
    </source>
</evidence>
<dbReference type="RefSeq" id="WP_093427222.1">
    <property type="nucleotide sequence ID" value="NZ_FOMJ01000001.1"/>
</dbReference>
<evidence type="ECO:0000256" key="2">
    <source>
        <dbReference type="ARBA" id="ARBA00004202"/>
    </source>
</evidence>
<dbReference type="SUPFAM" id="SSF109604">
    <property type="entry name" value="HD-domain/PDEase-like"/>
    <property type="match status" value="1"/>
</dbReference>
<dbReference type="Pfam" id="PF21447">
    <property type="entry name" value="Ppx-GppA_III"/>
    <property type="match status" value="1"/>
</dbReference>
<dbReference type="STRING" id="1123397.SAMN05660831_00576"/>
<feature type="domain" description="Ppx/GppA phosphatase N-terminal" evidence="11">
    <location>
        <begin position="24"/>
        <end position="306"/>
    </location>
</feature>
<dbReference type="InterPro" id="IPR030673">
    <property type="entry name" value="PyroPPase_GppA_Ppx"/>
</dbReference>
<dbReference type="Pfam" id="PF02541">
    <property type="entry name" value="Ppx-GppA"/>
    <property type="match status" value="1"/>
</dbReference>
<evidence type="ECO:0000256" key="1">
    <source>
        <dbReference type="ARBA" id="ARBA00001946"/>
    </source>
</evidence>
<comment type="similarity">
    <text evidence="3">Belongs to the GppA/Ppx family.</text>
</comment>
<dbReference type="NCBIfam" id="TIGR03706">
    <property type="entry name" value="exo_poly_only"/>
    <property type="match status" value="1"/>
</dbReference>
<dbReference type="InterPro" id="IPR048950">
    <property type="entry name" value="Ppx_GppA_C"/>
</dbReference>
<dbReference type="AlphaFoldDB" id="A0A1I1P3L7"/>
<comment type="subunit">
    <text evidence="4">Homodimer.</text>
</comment>
<evidence type="ECO:0000256" key="5">
    <source>
        <dbReference type="ARBA" id="ARBA00012451"/>
    </source>
</evidence>
<dbReference type="InterPro" id="IPR050273">
    <property type="entry name" value="GppA/Ppx_hydrolase"/>
</dbReference>
<feature type="domain" description="Ppx/GppA phosphatase C-terminal" evidence="12">
    <location>
        <begin position="313"/>
        <end position="483"/>
    </location>
</feature>
<dbReference type="Proteomes" id="UP000198611">
    <property type="component" value="Unassembled WGS sequence"/>
</dbReference>
<dbReference type="SUPFAM" id="SSF53067">
    <property type="entry name" value="Actin-like ATPase domain"/>
    <property type="match status" value="2"/>
</dbReference>
<evidence type="ECO:0000256" key="10">
    <source>
        <dbReference type="ARBA" id="ARBA00047607"/>
    </source>
</evidence>
<dbReference type="FunFam" id="3.30.420.40:FF:000023">
    <property type="entry name" value="Guanosine-5'-triphosphate,3'-diphosphate pyrophosphatase"/>
    <property type="match status" value="1"/>
</dbReference>
<dbReference type="GO" id="GO:0005886">
    <property type="term" value="C:plasma membrane"/>
    <property type="evidence" value="ECO:0007669"/>
    <property type="project" value="UniProtKB-SubCell"/>
</dbReference>
<evidence type="ECO:0000313" key="14">
    <source>
        <dbReference type="Proteomes" id="UP000198611"/>
    </source>
</evidence>
<evidence type="ECO:0000256" key="6">
    <source>
        <dbReference type="ARBA" id="ARBA00020416"/>
    </source>
</evidence>
<dbReference type="InterPro" id="IPR003695">
    <property type="entry name" value="Ppx_GppA_N"/>
</dbReference>
<dbReference type="PANTHER" id="PTHR30005">
    <property type="entry name" value="EXOPOLYPHOSPHATASE"/>
    <property type="match status" value="1"/>
</dbReference>
<dbReference type="CDD" id="cd24053">
    <property type="entry name" value="ASKHA_NBD_EcPPX-GppA-like"/>
    <property type="match status" value="1"/>
</dbReference>
<dbReference type="EMBL" id="FOMJ01000001">
    <property type="protein sequence ID" value="SFD04355.1"/>
    <property type="molecule type" value="Genomic_DNA"/>
</dbReference>
<dbReference type="EC" id="3.6.1.11" evidence="5"/>
<comment type="catalytic activity">
    <reaction evidence="10">
        <text>[phosphate](n) + H2O = [phosphate](n-1) + phosphate + H(+)</text>
        <dbReference type="Rhea" id="RHEA:21528"/>
        <dbReference type="Rhea" id="RHEA-COMP:9859"/>
        <dbReference type="Rhea" id="RHEA-COMP:14279"/>
        <dbReference type="ChEBI" id="CHEBI:15377"/>
        <dbReference type="ChEBI" id="CHEBI:15378"/>
        <dbReference type="ChEBI" id="CHEBI:16838"/>
        <dbReference type="ChEBI" id="CHEBI:43474"/>
        <dbReference type="EC" id="3.6.1.11"/>
    </reaction>
</comment>
<dbReference type="PANTHER" id="PTHR30005:SF14">
    <property type="entry name" value="EXOPOLYPHOSPHATASE"/>
    <property type="match status" value="1"/>
</dbReference>
<evidence type="ECO:0000259" key="11">
    <source>
        <dbReference type="Pfam" id="PF02541"/>
    </source>
</evidence>
<reference evidence="13 14" key="1">
    <citation type="submission" date="2016-10" db="EMBL/GenBank/DDBJ databases">
        <authorList>
            <person name="de Groot N.N."/>
        </authorList>
    </citation>
    <scope>NUCLEOTIDE SEQUENCE [LARGE SCALE GENOMIC DNA]</scope>
    <source>
        <strain evidence="13 14">HL3</strain>
    </source>
</reference>
<evidence type="ECO:0000259" key="12">
    <source>
        <dbReference type="Pfam" id="PF21447"/>
    </source>
</evidence>
<name>A0A1I1P3L7_9GAMM</name>
<evidence type="ECO:0000256" key="9">
    <source>
        <dbReference type="ARBA" id="ARBA00023136"/>
    </source>
</evidence>
<dbReference type="GO" id="GO:0006798">
    <property type="term" value="P:polyphosphate catabolic process"/>
    <property type="evidence" value="ECO:0007669"/>
    <property type="project" value="TreeGrafter"/>
</dbReference>
<dbReference type="FunFam" id="3.30.420.150:FF:000001">
    <property type="entry name" value="Guanosine-5'-triphosphate,3'-diphosphate pyrophosphatase"/>
    <property type="match status" value="1"/>
</dbReference>
<keyword evidence="14" id="KW-1185">Reference proteome</keyword>
<dbReference type="Gene3D" id="1.10.3210.10">
    <property type="entry name" value="Hypothetical protein af1432"/>
    <property type="match status" value="1"/>
</dbReference>
<dbReference type="InterPro" id="IPR043129">
    <property type="entry name" value="ATPase_NBD"/>
</dbReference>
<keyword evidence="7" id="KW-1003">Cell membrane</keyword>
<dbReference type="Gene3D" id="3.30.420.150">
    <property type="entry name" value="Exopolyphosphatase. Domain 2"/>
    <property type="match status" value="1"/>
</dbReference>
<protein>
    <recommendedName>
        <fullName evidence="6">Exopolyphosphatase</fullName>
        <ecNumber evidence="5">3.6.1.11</ecNumber>
    </recommendedName>
</protein>
<dbReference type="InterPro" id="IPR022371">
    <property type="entry name" value="Exopolyphosphatase"/>
</dbReference>
<gene>
    <name evidence="13" type="ORF">SAMN05660831_00576</name>
</gene>
<dbReference type="PIRSF" id="PIRSF001267">
    <property type="entry name" value="Pyrophosphatase_GppA_Ppx"/>
    <property type="match status" value="1"/>
</dbReference>
<evidence type="ECO:0000313" key="13">
    <source>
        <dbReference type="EMBL" id="SFD04355.1"/>
    </source>
</evidence>
<organism evidence="13 14">
    <name type="scientific">Thiohalospira halophila DSM 15071</name>
    <dbReference type="NCBI Taxonomy" id="1123397"/>
    <lineage>
        <taxon>Bacteria</taxon>
        <taxon>Pseudomonadati</taxon>
        <taxon>Pseudomonadota</taxon>
        <taxon>Gammaproteobacteria</taxon>
        <taxon>Thiohalospirales</taxon>
        <taxon>Thiohalospiraceae</taxon>
        <taxon>Thiohalospira</taxon>
    </lineage>
</organism>
<sequence length="502" mass="54897">MTAVAEGTTLAAVDLGSNSFHMIVGRVTEGELVIVDRIKEMVRLAGGLDPETRDLDAETQERALACLERFGQRLNHLPAVNVRAVGTNTLRSARNAGAFRERAEAALGHRIEIVAGMEEARLIYLGVTRSLAGEGRQLVMDIGGGSTEFIIGTGPEPETLESLHMGCVSTSRAHFPEGRITEKAADRARRAVASELEPIRGRFRRQGWERAIGASGTIRSVARVLAAQEWAPPETITADGLKKLWKRLLKAGSAEEAKLKGLKEERLPVFAGGAAVLTTAMEVLGIEEMEVSDGAMREGLLQDLLGRLHHTDVRGRTVESLCQRYHVDTEHAARVAATAGGLLDQLEPEADDDRPWYLEWAARLHEIGLDIAHSSYHKHGAYILANADMAGFSRAEQAILAALVRAHRRKFRRDTFDTVDPARRQDVARLAILLRLAAALHRSRDDTALPQPEVKEDGTTWTLTFPAGWLEEHPLTVTDLETEADFLADAGYTLRFGDTGTG</sequence>
<evidence type="ECO:0000256" key="4">
    <source>
        <dbReference type="ARBA" id="ARBA00011738"/>
    </source>
</evidence>
<dbReference type="Gene3D" id="3.30.420.40">
    <property type="match status" value="1"/>
</dbReference>
<evidence type="ECO:0000256" key="3">
    <source>
        <dbReference type="ARBA" id="ARBA00007125"/>
    </source>
</evidence>
<comment type="subcellular location">
    <subcellularLocation>
        <location evidence="2">Cell membrane</location>
        <topology evidence="2">Peripheral membrane protein</topology>
    </subcellularLocation>
</comment>
<dbReference type="OrthoDB" id="9793035at2"/>
<dbReference type="GO" id="GO:0004309">
    <property type="term" value="F:exopolyphosphatase activity"/>
    <property type="evidence" value="ECO:0007669"/>
    <property type="project" value="UniProtKB-EC"/>
</dbReference>
<evidence type="ECO:0000256" key="8">
    <source>
        <dbReference type="ARBA" id="ARBA00022801"/>
    </source>
</evidence>
<comment type="cofactor">
    <cofactor evidence="1">
        <name>Mg(2+)</name>
        <dbReference type="ChEBI" id="CHEBI:18420"/>
    </cofactor>
</comment>
<accession>A0A1I1P3L7</accession>
<keyword evidence="8" id="KW-0378">Hydrolase</keyword>